<accession>A0AAD4XTR4</accession>
<reference evidence="1" key="1">
    <citation type="submission" date="2022-04" db="EMBL/GenBank/DDBJ databases">
        <title>A functionally conserved STORR gene fusion in Papaver species that diverged 16.8 million years ago.</title>
        <authorList>
            <person name="Catania T."/>
        </authorList>
    </citation>
    <scope>NUCLEOTIDE SEQUENCE</scope>
    <source>
        <strain evidence="1">S-188037</strain>
    </source>
</reference>
<organism evidence="1 2">
    <name type="scientific">Papaver atlanticum</name>
    <dbReference type="NCBI Taxonomy" id="357466"/>
    <lineage>
        <taxon>Eukaryota</taxon>
        <taxon>Viridiplantae</taxon>
        <taxon>Streptophyta</taxon>
        <taxon>Embryophyta</taxon>
        <taxon>Tracheophyta</taxon>
        <taxon>Spermatophyta</taxon>
        <taxon>Magnoliopsida</taxon>
        <taxon>Ranunculales</taxon>
        <taxon>Papaveraceae</taxon>
        <taxon>Papaveroideae</taxon>
        <taxon>Papaver</taxon>
    </lineage>
</organism>
<protein>
    <submittedName>
        <fullName evidence="1">Uncharacterized protein</fullName>
    </submittedName>
</protein>
<keyword evidence="2" id="KW-1185">Reference proteome</keyword>
<dbReference type="AlphaFoldDB" id="A0AAD4XTR4"/>
<dbReference type="Proteomes" id="UP001202328">
    <property type="component" value="Unassembled WGS sequence"/>
</dbReference>
<sequence length="116" mass="13089">MEMECSGGPRLPMLLAYNIQDFIRENLNILDWDDEFCIAQFFLRSHGSPLYTPPATSTNVILCMTLHDFAALDSCSCGISPRFFCGQSQITLVLHRVRRVVPANFPKIQLLDKIPG</sequence>
<evidence type="ECO:0000313" key="1">
    <source>
        <dbReference type="EMBL" id="KAI3947473.1"/>
    </source>
</evidence>
<proteinExistence type="predicted"/>
<gene>
    <name evidence="1" type="ORF">MKW98_013678</name>
</gene>
<name>A0AAD4XTR4_9MAGN</name>
<comment type="caution">
    <text evidence="1">The sequence shown here is derived from an EMBL/GenBank/DDBJ whole genome shotgun (WGS) entry which is preliminary data.</text>
</comment>
<evidence type="ECO:0000313" key="2">
    <source>
        <dbReference type="Proteomes" id="UP001202328"/>
    </source>
</evidence>
<dbReference type="EMBL" id="JAJJMB010003469">
    <property type="protein sequence ID" value="KAI3947473.1"/>
    <property type="molecule type" value="Genomic_DNA"/>
</dbReference>